<protein>
    <recommendedName>
        <fullName evidence="2">Glycosyl transferase CAP10 domain-containing protein</fullName>
    </recommendedName>
</protein>
<feature type="domain" description="Glycosyl transferase CAP10" evidence="2">
    <location>
        <begin position="463"/>
        <end position="542"/>
    </location>
</feature>
<dbReference type="InterPro" id="IPR051091">
    <property type="entry name" value="O-Glucosyltr/Glycosyltrsf_90"/>
</dbReference>
<evidence type="ECO:0000313" key="3">
    <source>
        <dbReference type="EMBL" id="VDS07309.1"/>
    </source>
</evidence>
<dbReference type="Proteomes" id="UP000270743">
    <property type="component" value="Unassembled WGS sequence"/>
</dbReference>
<dbReference type="EMBL" id="UZWE01000019">
    <property type="protein sequence ID" value="VDS07309.1"/>
    <property type="molecule type" value="Genomic_DNA"/>
</dbReference>
<dbReference type="InterPro" id="IPR006598">
    <property type="entry name" value="CAP10"/>
</dbReference>
<dbReference type="GO" id="GO:0016740">
    <property type="term" value="F:transferase activity"/>
    <property type="evidence" value="ECO:0007669"/>
    <property type="project" value="UniProtKB-KW"/>
</dbReference>
<keyword evidence="4" id="KW-1185">Reference proteome</keyword>
<evidence type="ECO:0000256" key="1">
    <source>
        <dbReference type="ARBA" id="ARBA00022679"/>
    </source>
</evidence>
<dbReference type="AlphaFoldDB" id="A0A447IIJ6"/>
<evidence type="ECO:0000259" key="2">
    <source>
        <dbReference type="Pfam" id="PF05686"/>
    </source>
</evidence>
<organism evidence="3 4">
    <name type="scientific">Paracoccus haematequi</name>
    <dbReference type="NCBI Taxonomy" id="2491866"/>
    <lineage>
        <taxon>Bacteria</taxon>
        <taxon>Pseudomonadati</taxon>
        <taxon>Pseudomonadota</taxon>
        <taxon>Alphaproteobacteria</taxon>
        <taxon>Rhodobacterales</taxon>
        <taxon>Paracoccaceae</taxon>
        <taxon>Paracoccus</taxon>
    </lineage>
</organism>
<reference evidence="3 4" key="1">
    <citation type="submission" date="2018-12" db="EMBL/GenBank/DDBJ databases">
        <authorList>
            <person name="Criscuolo A."/>
        </authorList>
    </citation>
    <scope>NUCLEOTIDE SEQUENCE [LARGE SCALE GENOMIC DNA]</scope>
    <source>
        <strain evidence="3">ACIP1116241</strain>
    </source>
</reference>
<dbReference type="PANTHER" id="PTHR12203">
    <property type="entry name" value="KDEL LYS-ASP-GLU-LEU CONTAINING - RELATED"/>
    <property type="match status" value="1"/>
</dbReference>
<proteinExistence type="predicted"/>
<gene>
    <name evidence="3" type="ORF">PARHAE_00484</name>
</gene>
<evidence type="ECO:0000313" key="4">
    <source>
        <dbReference type="Proteomes" id="UP000270743"/>
    </source>
</evidence>
<accession>A0A447IIJ6</accession>
<dbReference type="RefSeq" id="WP_126153021.1">
    <property type="nucleotide sequence ID" value="NZ_UZWE01000019.1"/>
</dbReference>
<dbReference type="PANTHER" id="PTHR12203:SF35">
    <property type="entry name" value="PROTEIN O-GLUCOSYLTRANSFERASE 1"/>
    <property type="match status" value="1"/>
</dbReference>
<dbReference type="Pfam" id="PF05686">
    <property type="entry name" value="Glyco_transf_90"/>
    <property type="match status" value="1"/>
</dbReference>
<keyword evidence="1" id="KW-0808">Transferase</keyword>
<sequence length="569" mass="62928">MTGAPPLFFHISPDGCGEARLARMFRRNGHAAVCHDQGRLAEDILFARATGGDPLRLWPGAVLFSGLYRDAPHWRPLLEAWRQFGWLADRFPQARFILTIRAPQDWIRDRLTRDGGAAARCHAHHRGCAPADLPRIWDADWHAHLAAVDTAFGTDPRLIRVDLDRDSPRDLAERLAPILPMPDPGGPQGWFPADGPPADPAVPRAASAAERVDHAYVQEVADFCLGHRAPGTGQEGGFSEYFSIWGGGGSVIDRNGNPRRIAVPDGGLALAAPGRHFKLIRAEGVINDALRLGRPMPLRIDMEDSRWFGSPQGQPLAAPVLCHNRRTGARNAVLWPLPDQHAIGLPGFDPDAAPDPIPWEDKLDRVVWRGMISGSERTGGVKPGPASHVFLRDLAAAGEDPARRQAAWDRLCNTNRLAFLRQWFGHPDFDLGVVMAWGFRDFARDPLLAPYCAPREGRGFFHRFRYQLCMTGYDHGSNFIQAIDGQSVLLAEEDGWEVFYSGRFQAWKHYIPLERYCGDIAEKLAWARENPSECKAMAAAARAEAALLRRPATRRAILARILDGLAPAG</sequence>
<name>A0A447IIJ6_9RHOB</name>
<dbReference type="OrthoDB" id="7976614at2"/>